<dbReference type="Pfam" id="PF12081">
    <property type="entry name" value="GldM_1st"/>
    <property type="match status" value="1"/>
</dbReference>
<dbReference type="InterPro" id="IPR022719">
    <property type="entry name" value="Motility-assoc_prot_GldM_C"/>
</dbReference>
<dbReference type="Pfam" id="PF21602">
    <property type="entry name" value="GldM_3rd"/>
    <property type="match status" value="1"/>
</dbReference>
<dbReference type="InterPro" id="IPR048406">
    <property type="entry name" value="GldM_Ig-like-2"/>
</dbReference>
<dbReference type="RefSeq" id="WP_262434236.1">
    <property type="nucleotide sequence ID" value="NZ_JACRTF010000001.1"/>
</dbReference>
<dbReference type="InterPro" id="IPR019859">
    <property type="entry name" value="Motility-assoc_prot_GldM"/>
</dbReference>
<dbReference type="Pfam" id="PF12080">
    <property type="entry name" value="GldM_4th"/>
    <property type="match status" value="1"/>
</dbReference>
<evidence type="ECO:0000313" key="5">
    <source>
        <dbReference type="EMBL" id="MBC8593076.1"/>
    </source>
</evidence>
<evidence type="ECO:0000259" key="4">
    <source>
        <dbReference type="Pfam" id="PF21602"/>
    </source>
</evidence>
<dbReference type="Pfam" id="PF21601">
    <property type="entry name" value="GldM_2nd"/>
    <property type="match status" value="1"/>
</dbReference>
<proteinExistence type="predicted"/>
<dbReference type="Proteomes" id="UP000651085">
    <property type="component" value="Unassembled WGS sequence"/>
</dbReference>
<comment type="caution">
    <text evidence="5">The sequence shown here is derived from an EMBL/GenBank/DDBJ whole genome shotgun (WGS) entry which is preliminary data.</text>
</comment>
<dbReference type="AlphaFoldDB" id="A0A926F473"/>
<dbReference type="InterPro" id="IPR048405">
    <property type="entry name" value="GldM_Ig-like-1"/>
</dbReference>
<evidence type="ECO:0000259" key="3">
    <source>
        <dbReference type="Pfam" id="PF21601"/>
    </source>
</evidence>
<feature type="domain" description="Gliding motility-associated protein GldM C-terminal" evidence="1">
    <location>
        <begin position="381"/>
        <end position="498"/>
    </location>
</feature>
<protein>
    <submittedName>
        <fullName evidence="5">Gliding motility protein GldM</fullName>
    </submittedName>
</protein>
<feature type="domain" description="Gliding motility-associated protein GldM second immunoglobulin-like" evidence="4">
    <location>
        <begin position="295"/>
        <end position="378"/>
    </location>
</feature>
<accession>A0A926F473</accession>
<dbReference type="InterPro" id="IPR022720">
    <property type="entry name" value="Motility-assoc_prot_GldM_N"/>
</dbReference>
<organism evidence="5 6">
    <name type="scientific">Jilunia laotingensis</name>
    <dbReference type="NCBI Taxonomy" id="2763675"/>
    <lineage>
        <taxon>Bacteria</taxon>
        <taxon>Pseudomonadati</taxon>
        <taxon>Bacteroidota</taxon>
        <taxon>Bacteroidia</taxon>
        <taxon>Bacteroidales</taxon>
        <taxon>Bacteroidaceae</taxon>
        <taxon>Jilunia</taxon>
    </lineage>
</organism>
<dbReference type="NCBIfam" id="TIGR03517">
    <property type="entry name" value="GldM_gliding"/>
    <property type="match status" value="1"/>
</dbReference>
<feature type="domain" description="Gliding motility-associated protein GldM N-terminal" evidence="2">
    <location>
        <begin position="31"/>
        <end position="194"/>
    </location>
</feature>
<name>A0A926F473_9BACT</name>
<gene>
    <name evidence="5" type="primary">gldM</name>
    <name evidence="5" type="ORF">H8744_07360</name>
</gene>
<sequence length="498" mass="54811">MSFGTQTPRQKMINLMYIVLMALLALNVSSDVLRGFTLVDESLTRSTSNSAEQNQSLYKALAEYMEKNPEKVGPWYEKAMHVRRMSDSLYVFVGDLKAKINESSQEDLEAASHVMFAPSTGKGKELAKSISTYKSEILAQIEDPVQKKIITDNFTLNIPRLFEGTPVAAAVTLLTKLQSDIRYAEGEVLHTLTKDIDVRDVRVNQVNAYVIPSSQNIVRGGKLSAQIILAAVDTTQRPAVFIGEKQLPEEAHGWYETVCNSTGEFNLTGYLELNQGNGEILRRDFSQKYTVVEPSATVSATLMNVLYAGYDNPISISVPGVPNGQVQATIANGNGTLKRVGNGYVAHPTAIGKEAVIRVTATMDGRTQVMGDYSYRVRQLPDPSPFIEYKDANGSLKRYRGGSGLSKAVLMNTDGIVAAIDDGLLNIDFQVLGFETTFFDNMGNAVPEVSSSANFSSRQKDMFRRLSRGKRFYISRVRAKGPDGVERLLPTTLEVIVN</sequence>
<reference evidence="5" key="1">
    <citation type="submission" date="2020-08" db="EMBL/GenBank/DDBJ databases">
        <title>Genome public.</title>
        <authorList>
            <person name="Liu C."/>
            <person name="Sun Q."/>
        </authorList>
    </citation>
    <scope>NUCLEOTIDE SEQUENCE</scope>
    <source>
        <strain evidence="5">N12</strain>
    </source>
</reference>
<keyword evidence="6" id="KW-1185">Reference proteome</keyword>
<evidence type="ECO:0000259" key="2">
    <source>
        <dbReference type="Pfam" id="PF12081"/>
    </source>
</evidence>
<evidence type="ECO:0000259" key="1">
    <source>
        <dbReference type="Pfam" id="PF12080"/>
    </source>
</evidence>
<dbReference type="EMBL" id="JACRTF010000001">
    <property type="protein sequence ID" value="MBC8593076.1"/>
    <property type="molecule type" value="Genomic_DNA"/>
</dbReference>
<feature type="domain" description="Gliding motility-associated protein GldM first immunoglobulin-like" evidence="3">
    <location>
        <begin position="198"/>
        <end position="293"/>
    </location>
</feature>
<evidence type="ECO:0000313" key="6">
    <source>
        <dbReference type="Proteomes" id="UP000651085"/>
    </source>
</evidence>